<protein>
    <submittedName>
        <fullName evidence="1">Uncharacterized protein</fullName>
    </submittedName>
</protein>
<organism evidence="1 2">
    <name type="scientific">Sphingomonas sanxanigenens</name>
    <dbReference type="NCBI Taxonomy" id="397260"/>
    <lineage>
        <taxon>Bacteria</taxon>
        <taxon>Pseudomonadati</taxon>
        <taxon>Pseudomonadota</taxon>
        <taxon>Alphaproteobacteria</taxon>
        <taxon>Sphingomonadales</taxon>
        <taxon>Sphingomonadaceae</taxon>
        <taxon>Sphingomonas</taxon>
    </lineage>
</organism>
<dbReference type="EMBL" id="QFNN01000021">
    <property type="protein sequence ID" value="PZO90749.1"/>
    <property type="molecule type" value="Genomic_DNA"/>
</dbReference>
<evidence type="ECO:0000313" key="1">
    <source>
        <dbReference type="EMBL" id="PZO90749.1"/>
    </source>
</evidence>
<dbReference type="AlphaFoldDB" id="A0A2W5AEM9"/>
<gene>
    <name evidence="1" type="ORF">DI623_05660</name>
</gene>
<comment type="caution">
    <text evidence="1">The sequence shown here is derived from an EMBL/GenBank/DDBJ whole genome shotgun (WGS) entry which is preliminary data.</text>
</comment>
<proteinExistence type="predicted"/>
<evidence type="ECO:0000313" key="2">
    <source>
        <dbReference type="Proteomes" id="UP000249066"/>
    </source>
</evidence>
<reference evidence="1 2" key="1">
    <citation type="submission" date="2017-08" db="EMBL/GenBank/DDBJ databases">
        <title>Infants hospitalized years apart are colonized by the same room-sourced microbial strains.</title>
        <authorList>
            <person name="Brooks B."/>
            <person name="Olm M.R."/>
            <person name="Firek B.A."/>
            <person name="Baker R."/>
            <person name="Thomas B.C."/>
            <person name="Morowitz M.J."/>
            <person name="Banfield J.F."/>
        </authorList>
    </citation>
    <scope>NUCLEOTIDE SEQUENCE [LARGE SCALE GENOMIC DNA]</scope>
    <source>
        <strain evidence="1">S2_018_000_R2_101</strain>
    </source>
</reference>
<name>A0A2W5AEM9_9SPHN</name>
<sequence>MSVTSNFYLARAAECARDAEQATLNNVRERCLRAEAAWRSMAARLLSSEMERSKQAAVKAAR</sequence>
<accession>A0A2W5AEM9</accession>
<dbReference type="Proteomes" id="UP000249066">
    <property type="component" value="Unassembled WGS sequence"/>
</dbReference>